<keyword evidence="3" id="KW-0548">Nucleotidyltransferase</keyword>
<evidence type="ECO:0000256" key="1">
    <source>
        <dbReference type="ARBA" id="ARBA00009919"/>
    </source>
</evidence>
<dbReference type="EMBL" id="FWWY01000001">
    <property type="protein sequence ID" value="SMC02195.1"/>
    <property type="molecule type" value="Genomic_DNA"/>
</dbReference>
<dbReference type="GO" id="GO:0016779">
    <property type="term" value="F:nucleotidyltransferase activity"/>
    <property type="evidence" value="ECO:0007669"/>
    <property type="project" value="UniProtKB-KW"/>
</dbReference>
<dbReference type="Gene3D" id="3.40.50.720">
    <property type="entry name" value="NAD(P)-binding Rossmann-like Domain"/>
    <property type="match status" value="1"/>
</dbReference>
<evidence type="ECO:0000313" key="3">
    <source>
        <dbReference type="EMBL" id="SMC02195.1"/>
    </source>
</evidence>
<dbReference type="GO" id="GO:0008641">
    <property type="term" value="F:ubiquitin-like modifier activating enzyme activity"/>
    <property type="evidence" value="ECO:0007669"/>
    <property type="project" value="InterPro"/>
</dbReference>
<evidence type="ECO:0000313" key="4">
    <source>
        <dbReference type="Proteomes" id="UP000192660"/>
    </source>
</evidence>
<dbReference type="InterPro" id="IPR000594">
    <property type="entry name" value="ThiF_NAD_FAD-bd"/>
</dbReference>
<dbReference type="FunFam" id="3.40.50.720:FF:000080">
    <property type="entry name" value="Thiazole biosynthesis adenylyltransferase ThiF"/>
    <property type="match status" value="1"/>
</dbReference>
<dbReference type="CDD" id="cd00757">
    <property type="entry name" value="ThiF_MoeB_HesA_family"/>
    <property type="match status" value="1"/>
</dbReference>
<dbReference type="OrthoDB" id="9804286at2"/>
<dbReference type="GO" id="GO:0008146">
    <property type="term" value="F:sulfotransferase activity"/>
    <property type="evidence" value="ECO:0007669"/>
    <property type="project" value="TreeGrafter"/>
</dbReference>
<proteinExistence type="inferred from homology"/>
<gene>
    <name evidence="3" type="ORF">SAMN00768000_0413</name>
</gene>
<dbReference type="PROSITE" id="PS00065">
    <property type="entry name" value="D_2_HYDROXYACID_DH_1"/>
    <property type="match status" value="1"/>
</dbReference>
<keyword evidence="3" id="KW-0808">Transferase</keyword>
<dbReference type="InterPro" id="IPR035985">
    <property type="entry name" value="Ubiquitin-activating_enz"/>
</dbReference>
<reference evidence="4" key="1">
    <citation type="submission" date="2017-04" db="EMBL/GenBank/DDBJ databases">
        <authorList>
            <person name="Varghese N."/>
            <person name="Submissions S."/>
        </authorList>
    </citation>
    <scope>NUCLEOTIDE SEQUENCE [LARGE SCALE GENOMIC DNA]</scope>
    <source>
        <strain evidence="4">DSM 9293</strain>
    </source>
</reference>
<accession>A0A1W1W7F8</accession>
<name>A0A1W1W7F8_SULTA</name>
<evidence type="ECO:0000259" key="2">
    <source>
        <dbReference type="Pfam" id="PF00899"/>
    </source>
</evidence>
<dbReference type="RefSeq" id="WP_040767898.1">
    <property type="nucleotide sequence ID" value="NZ_FWWY01000001.1"/>
</dbReference>
<dbReference type="PANTHER" id="PTHR10953:SF102">
    <property type="entry name" value="ADENYLYLTRANSFERASE AND SULFURTRANSFERASE MOCS3"/>
    <property type="match status" value="1"/>
</dbReference>
<dbReference type="Pfam" id="PF00899">
    <property type="entry name" value="ThiF"/>
    <property type="match status" value="1"/>
</dbReference>
<dbReference type="STRING" id="28034.BFX07_03000"/>
<dbReference type="GO" id="GO:0005829">
    <property type="term" value="C:cytosol"/>
    <property type="evidence" value="ECO:0007669"/>
    <property type="project" value="TreeGrafter"/>
</dbReference>
<dbReference type="InterPro" id="IPR045886">
    <property type="entry name" value="ThiF/MoeB/HesA"/>
</dbReference>
<dbReference type="Proteomes" id="UP000192660">
    <property type="component" value="Unassembled WGS sequence"/>
</dbReference>
<keyword evidence="4" id="KW-1185">Reference proteome</keyword>
<dbReference type="InterPro" id="IPR029752">
    <property type="entry name" value="D-isomer_DH_CS1"/>
</dbReference>
<dbReference type="GO" id="GO:0004792">
    <property type="term" value="F:thiosulfate-cyanide sulfurtransferase activity"/>
    <property type="evidence" value="ECO:0007669"/>
    <property type="project" value="TreeGrafter"/>
</dbReference>
<feature type="domain" description="THIF-type NAD/FAD binding fold" evidence="2">
    <location>
        <begin position="11"/>
        <end position="239"/>
    </location>
</feature>
<sequence>MVITDKDRVRRLVSLPDAKPSWAKRLKESRVAIVGMGGLGNASALYLAAQGVGHLTLYDPDRVSAHNLGRQILFRPTDIGRLKVQAAREHLQEVAPNASFHIEPVALNDDNAEQLLQGHDVIVDGLDNWITRTVLNRFSVRSHVPVVFAGAIGYEAQVYVVNGGKPCLQCLFGDSSYADQDCAVTGVLGPVVGMAGTVQAQEVLKILLHTGDILQGRIWTYDAYRAQSRVVRFSARKECAVCGGEGE</sequence>
<dbReference type="AlphaFoldDB" id="A0A1W1W7F8"/>
<protein>
    <submittedName>
        <fullName evidence="3">Adenylyltransferase and sulfurtransferase</fullName>
    </submittedName>
</protein>
<organism evidence="3 4">
    <name type="scientific">Sulfobacillus thermosulfidooxidans (strain DSM 9293 / VKM B-1269 / AT-1)</name>
    <dbReference type="NCBI Taxonomy" id="929705"/>
    <lineage>
        <taxon>Bacteria</taxon>
        <taxon>Bacillati</taxon>
        <taxon>Bacillota</taxon>
        <taxon>Clostridia</taxon>
        <taxon>Eubacteriales</taxon>
        <taxon>Clostridiales Family XVII. Incertae Sedis</taxon>
        <taxon>Sulfobacillus</taxon>
    </lineage>
</organism>
<dbReference type="SUPFAM" id="SSF69572">
    <property type="entry name" value="Activating enzymes of the ubiquitin-like proteins"/>
    <property type="match status" value="1"/>
</dbReference>
<dbReference type="PANTHER" id="PTHR10953">
    <property type="entry name" value="UBIQUITIN-ACTIVATING ENZYME E1"/>
    <property type="match status" value="1"/>
</dbReference>
<comment type="similarity">
    <text evidence="1">Belongs to the HesA/MoeB/ThiF family.</text>
</comment>